<evidence type="ECO:0000256" key="5">
    <source>
        <dbReference type="SAM" id="Phobius"/>
    </source>
</evidence>
<dbReference type="Gene3D" id="1.10.238.10">
    <property type="entry name" value="EF-hand"/>
    <property type="match status" value="1"/>
</dbReference>
<dbReference type="PROSITE" id="PS00018">
    <property type="entry name" value="EF_HAND_1"/>
    <property type="match status" value="1"/>
</dbReference>
<protein>
    <submittedName>
        <fullName evidence="7">Calcium-binding EF-hand</fullName>
    </submittedName>
</protein>
<evidence type="ECO:0000313" key="7">
    <source>
        <dbReference type="EMBL" id="KVH98512.1"/>
    </source>
</evidence>
<dbReference type="AlphaFoldDB" id="A0A118JYX5"/>
<dbReference type="PANTHER" id="PTHR10891">
    <property type="entry name" value="EF-HAND CALCIUM-BINDING DOMAIN CONTAINING PROTEIN"/>
    <property type="match status" value="1"/>
</dbReference>
<sequence>MNHIDVRRHYDNPSASSLSPSLAVPRDLAHCSRTDSHIDDSTLTQSHADTAHCSLVTSLCRLLLPLSPSLSVPRDLVVPTYRQGVIDPQATLKLMKEKIKLTSASAITAGAVILMELRHACLTSIKYFIILYMFVEWLILLHQCYSLFVRPIWWSIFATQRTNTCSAARAVTARAADTQEFCRVGKNSLGVDVNMIMERLGMFWDRDGKAQIIVSEDIIDLFDEEEPSLDEVKEAFRVFDRNNDGFIDANELQSTLREMGYLRISEKDCRRMIDGYDVDKDERISFREFLKLMEDCL</sequence>
<organism evidence="7 8">
    <name type="scientific">Cynara cardunculus var. scolymus</name>
    <name type="common">Globe artichoke</name>
    <name type="synonym">Cynara scolymus</name>
    <dbReference type="NCBI Taxonomy" id="59895"/>
    <lineage>
        <taxon>Eukaryota</taxon>
        <taxon>Viridiplantae</taxon>
        <taxon>Streptophyta</taxon>
        <taxon>Embryophyta</taxon>
        <taxon>Tracheophyta</taxon>
        <taxon>Spermatophyta</taxon>
        <taxon>Magnoliopsida</taxon>
        <taxon>eudicotyledons</taxon>
        <taxon>Gunneridae</taxon>
        <taxon>Pentapetalae</taxon>
        <taxon>asterids</taxon>
        <taxon>campanulids</taxon>
        <taxon>Asterales</taxon>
        <taxon>Asteraceae</taxon>
        <taxon>Carduoideae</taxon>
        <taxon>Cardueae</taxon>
        <taxon>Carduinae</taxon>
        <taxon>Cynara</taxon>
    </lineage>
</organism>
<dbReference type="FunFam" id="1.10.238.10:FF:000003">
    <property type="entry name" value="Calmodulin A"/>
    <property type="match status" value="1"/>
</dbReference>
<dbReference type="Gramene" id="KVH98512">
    <property type="protein sequence ID" value="KVH98512"/>
    <property type="gene ID" value="Ccrd_023262"/>
</dbReference>
<evidence type="ECO:0000256" key="4">
    <source>
        <dbReference type="SAM" id="MobiDB-lite"/>
    </source>
</evidence>
<keyword evidence="5" id="KW-0812">Transmembrane</keyword>
<feature type="region of interest" description="Disordered" evidence="4">
    <location>
        <begin position="1"/>
        <end position="21"/>
    </location>
</feature>
<dbReference type="SMART" id="SM00054">
    <property type="entry name" value="EFh"/>
    <property type="match status" value="2"/>
</dbReference>
<dbReference type="InterPro" id="IPR039647">
    <property type="entry name" value="EF_hand_pair_protein_CML-like"/>
</dbReference>
<dbReference type="GO" id="GO:0005509">
    <property type="term" value="F:calcium ion binding"/>
    <property type="evidence" value="ECO:0007669"/>
    <property type="project" value="InterPro"/>
</dbReference>
<accession>A0A118JYX5</accession>
<comment type="caution">
    <text evidence="7">The sequence shown here is derived from an EMBL/GenBank/DDBJ whole genome shotgun (WGS) entry which is preliminary data.</text>
</comment>
<dbReference type="InterPro" id="IPR018247">
    <property type="entry name" value="EF_Hand_1_Ca_BS"/>
</dbReference>
<keyword evidence="5" id="KW-0472">Membrane</keyword>
<gene>
    <name evidence="7" type="ORF">Ccrd_023262</name>
</gene>
<dbReference type="STRING" id="59895.A0A118JYX5"/>
<feature type="compositionally biased region" description="Basic and acidic residues" evidence="4">
    <location>
        <begin position="1"/>
        <end position="11"/>
    </location>
</feature>
<dbReference type="SUPFAM" id="SSF47473">
    <property type="entry name" value="EF-hand"/>
    <property type="match status" value="1"/>
</dbReference>
<name>A0A118JYX5_CYNCS</name>
<dbReference type="Proteomes" id="UP000243975">
    <property type="component" value="Unassembled WGS sequence"/>
</dbReference>
<keyword evidence="8" id="KW-1185">Reference proteome</keyword>
<dbReference type="CDD" id="cd00051">
    <property type="entry name" value="EFh"/>
    <property type="match status" value="1"/>
</dbReference>
<feature type="domain" description="EF-hand" evidence="6">
    <location>
        <begin position="264"/>
        <end position="297"/>
    </location>
</feature>
<dbReference type="InterPro" id="IPR011992">
    <property type="entry name" value="EF-hand-dom_pair"/>
</dbReference>
<keyword evidence="3" id="KW-0106">Calcium</keyword>
<proteinExistence type="predicted"/>
<feature type="transmembrane region" description="Helical" evidence="5">
    <location>
        <begin position="127"/>
        <end position="148"/>
    </location>
</feature>
<keyword evidence="2" id="KW-0677">Repeat</keyword>
<evidence type="ECO:0000256" key="3">
    <source>
        <dbReference type="ARBA" id="ARBA00022837"/>
    </source>
</evidence>
<feature type="domain" description="EF-hand" evidence="6">
    <location>
        <begin position="227"/>
        <end position="262"/>
    </location>
</feature>
<keyword evidence="5" id="KW-1133">Transmembrane helix</keyword>
<keyword evidence="1" id="KW-0479">Metal-binding</keyword>
<dbReference type="PROSITE" id="PS50222">
    <property type="entry name" value="EF_HAND_2"/>
    <property type="match status" value="2"/>
</dbReference>
<evidence type="ECO:0000313" key="8">
    <source>
        <dbReference type="Proteomes" id="UP000243975"/>
    </source>
</evidence>
<dbReference type="EMBL" id="LEKV01003794">
    <property type="protein sequence ID" value="KVH98512.1"/>
    <property type="molecule type" value="Genomic_DNA"/>
</dbReference>
<evidence type="ECO:0000256" key="1">
    <source>
        <dbReference type="ARBA" id="ARBA00022723"/>
    </source>
</evidence>
<dbReference type="InterPro" id="IPR002048">
    <property type="entry name" value="EF_hand_dom"/>
</dbReference>
<reference evidence="7 8" key="1">
    <citation type="journal article" date="2016" name="Sci. Rep.">
        <title>The genome sequence of the outbreeding globe artichoke constructed de novo incorporating a phase-aware low-pass sequencing strategy of F1 progeny.</title>
        <authorList>
            <person name="Scaglione D."/>
            <person name="Reyes-Chin-Wo S."/>
            <person name="Acquadro A."/>
            <person name="Froenicke L."/>
            <person name="Portis E."/>
            <person name="Beitel C."/>
            <person name="Tirone M."/>
            <person name="Mauro R."/>
            <person name="Lo Monaco A."/>
            <person name="Mauromicale G."/>
            <person name="Faccioli P."/>
            <person name="Cattivelli L."/>
            <person name="Rieseberg L."/>
            <person name="Michelmore R."/>
            <person name="Lanteri S."/>
        </authorList>
    </citation>
    <scope>NUCLEOTIDE SEQUENCE [LARGE SCALE GENOMIC DNA]</scope>
    <source>
        <strain evidence="7">2C</strain>
    </source>
</reference>
<evidence type="ECO:0000256" key="2">
    <source>
        <dbReference type="ARBA" id="ARBA00022737"/>
    </source>
</evidence>
<dbReference type="Pfam" id="PF13499">
    <property type="entry name" value="EF-hand_7"/>
    <property type="match status" value="1"/>
</dbReference>
<evidence type="ECO:0000259" key="6">
    <source>
        <dbReference type="PROSITE" id="PS50222"/>
    </source>
</evidence>